<feature type="coiled-coil region" evidence="1">
    <location>
        <begin position="173"/>
        <end position="200"/>
    </location>
</feature>
<evidence type="ECO:0000313" key="3">
    <source>
        <dbReference type="EMBL" id="CAH3044944.1"/>
    </source>
</evidence>
<evidence type="ECO:0000256" key="2">
    <source>
        <dbReference type="SAM" id="MobiDB-lite"/>
    </source>
</evidence>
<reference evidence="3 4" key="1">
    <citation type="submission" date="2022-05" db="EMBL/GenBank/DDBJ databases">
        <authorList>
            <consortium name="Genoscope - CEA"/>
            <person name="William W."/>
        </authorList>
    </citation>
    <scope>NUCLEOTIDE SEQUENCE [LARGE SCALE GENOMIC DNA]</scope>
</reference>
<feature type="compositionally biased region" description="Acidic residues" evidence="2">
    <location>
        <begin position="32"/>
        <end position="41"/>
    </location>
</feature>
<dbReference type="AlphaFoldDB" id="A0AAU9W5Y2"/>
<organism evidence="3 4">
    <name type="scientific">Pocillopora meandrina</name>
    <dbReference type="NCBI Taxonomy" id="46732"/>
    <lineage>
        <taxon>Eukaryota</taxon>
        <taxon>Metazoa</taxon>
        <taxon>Cnidaria</taxon>
        <taxon>Anthozoa</taxon>
        <taxon>Hexacorallia</taxon>
        <taxon>Scleractinia</taxon>
        <taxon>Astrocoeniina</taxon>
        <taxon>Pocilloporidae</taxon>
        <taxon>Pocillopora</taxon>
    </lineage>
</organism>
<sequence>MLVLFETLITTNMETVSNATTEQTALTGEKQDDSDDEDEGNIDLGVAGLPQVNFSGLKNEFQTINLDGDGDDEEEDEPSDRDLSDDKRKKKYRKKKKKNQPSENSSDSSSDDDRRSSRKKKETEIDPSDLTWPLWVWYYIVAVSSGALKVAEYLGEKLAAFFGITTPRYQYVIDEFYRLKEQEREEEEQERKEREYVERMAAERLASLEGGNSLDLQKAAELLNGNVVKQSVENMPNKF</sequence>
<dbReference type="Proteomes" id="UP001159428">
    <property type="component" value="Unassembled WGS sequence"/>
</dbReference>
<name>A0AAU9W5Y2_9CNID</name>
<dbReference type="PANTHER" id="PTHR31206:SF1">
    <property type="entry name" value="LP10445P"/>
    <property type="match status" value="1"/>
</dbReference>
<evidence type="ECO:0000313" key="4">
    <source>
        <dbReference type="Proteomes" id="UP001159428"/>
    </source>
</evidence>
<dbReference type="EMBL" id="CALNXJ010000007">
    <property type="protein sequence ID" value="CAH3044944.1"/>
    <property type="molecule type" value="Genomic_DNA"/>
</dbReference>
<evidence type="ECO:0008006" key="5">
    <source>
        <dbReference type="Google" id="ProtNLM"/>
    </source>
</evidence>
<feature type="region of interest" description="Disordered" evidence="2">
    <location>
        <begin position="20"/>
        <end position="48"/>
    </location>
</feature>
<protein>
    <recommendedName>
        <fullName evidence="5">Protein FAM177A1</fullName>
    </recommendedName>
</protein>
<accession>A0AAU9W5Y2</accession>
<evidence type="ECO:0000256" key="1">
    <source>
        <dbReference type="SAM" id="Coils"/>
    </source>
</evidence>
<dbReference type="PANTHER" id="PTHR31206">
    <property type="entry name" value="LP10445P"/>
    <property type="match status" value="1"/>
</dbReference>
<dbReference type="Pfam" id="PF14774">
    <property type="entry name" value="FAM177"/>
    <property type="match status" value="1"/>
</dbReference>
<keyword evidence="4" id="KW-1185">Reference proteome</keyword>
<feature type="region of interest" description="Disordered" evidence="2">
    <location>
        <begin position="60"/>
        <end position="123"/>
    </location>
</feature>
<comment type="caution">
    <text evidence="3">The sequence shown here is derived from an EMBL/GenBank/DDBJ whole genome shotgun (WGS) entry which is preliminary data.</text>
</comment>
<feature type="compositionally biased region" description="Acidic residues" evidence="2">
    <location>
        <begin position="68"/>
        <end position="79"/>
    </location>
</feature>
<gene>
    <name evidence="3" type="ORF">PMEA_00031483</name>
</gene>
<proteinExistence type="predicted"/>
<feature type="compositionally biased region" description="Basic residues" evidence="2">
    <location>
        <begin position="88"/>
        <end position="99"/>
    </location>
</feature>
<dbReference type="InterPro" id="IPR028260">
    <property type="entry name" value="FAM177"/>
</dbReference>
<keyword evidence="1" id="KW-0175">Coiled coil</keyword>